<protein>
    <submittedName>
        <fullName evidence="2">Uncharacterized protein</fullName>
    </submittedName>
</protein>
<dbReference type="EMBL" id="AEYX01000037">
    <property type="protein sequence ID" value="EGG46337.1"/>
    <property type="molecule type" value="Genomic_DNA"/>
</dbReference>
<comment type="caution">
    <text evidence="2">The sequence shown here is derived from an EMBL/GenBank/DDBJ whole genome shotgun (WGS) entry which is preliminary data.</text>
</comment>
<name>F3NJS6_9ACTN</name>
<gene>
    <name evidence="2" type="ORF">SGM_3390</name>
</gene>
<accession>F3NJS6</accession>
<feature type="region of interest" description="Disordered" evidence="1">
    <location>
        <begin position="1"/>
        <end position="49"/>
    </location>
</feature>
<sequence length="49" mass="5481">MPSRGRRGWEREHGGDLPARRAAGPVPRQSNADRRLRSSTIALRSVKNT</sequence>
<feature type="compositionally biased region" description="Polar residues" evidence="1">
    <location>
        <begin position="38"/>
        <end position="49"/>
    </location>
</feature>
<reference evidence="2 3" key="1">
    <citation type="journal article" date="2011" name="J. Bacteriol.">
        <title>Draft genome sequence of the marine bacterium Streptomyces griseoaurantiacus M045, which produces novel manumycin-type antibiotics with a pABA core component.</title>
        <authorList>
            <person name="Li F."/>
            <person name="Jiang P."/>
            <person name="Zheng H."/>
            <person name="Wang S."/>
            <person name="Zhao G."/>
            <person name="Qin S."/>
            <person name="Liu Z."/>
        </authorList>
    </citation>
    <scope>NUCLEOTIDE SEQUENCE [LARGE SCALE GENOMIC DNA]</scope>
    <source>
        <strain evidence="2 3">M045</strain>
    </source>
</reference>
<dbReference type="AlphaFoldDB" id="F3NJS6"/>
<keyword evidence="3" id="KW-1185">Reference proteome</keyword>
<evidence type="ECO:0000256" key="1">
    <source>
        <dbReference type="SAM" id="MobiDB-lite"/>
    </source>
</evidence>
<proteinExistence type="predicted"/>
<organism evidence="2 3">
    <name type="scientific">Streptomyces griseoaurantiacus M045</name>
    <dbReference type="NCBI Taxonomy" id="996637"/>
    <lineage>
        <taxon>Bacteria</taxon>
        <taxon>Bacillati</taxon>
        <taxon>Actinomycetota</taxon>
        <taxon>Actinomycetes</taxon>
        <taxon>Kitasatosporales</taxon>
        <taxon>Streptomycetaceae</taxon>
        <taxon>Streptomyces</taxon>
        <taxon>Streptomyces aurantiacus group</taxon>
    </lineage>
</organism>
<feature type="compositionally biased region" description="Basic and acidic residues" evidence="1">
    <location>
        <begin position="7"/>
        <end position="19"/>
    </location>
</feature>
<evidence type="ECO:0000313" key="3">
    <source>
        <dbReference type="Proteomes" id="UP000003022"/>
    </source>
</evidence>
<dbReference type="Proteomes" id="UP000003022">
    <property type="component" value="Unassembled WGS sequence"/>
</dbReference>
<evidence type="ECO:0000313" key="2">
    <source>
        <dbReference type="EMBL" id="EGG46337.1"/>
    </source>
</evidence>